<dbReference type="EnsemblPlants" id="OGLUM03G27070.1">
    <property type="protein sequence ID" value="OGLUM03G27070.1"/>
    <property type="gene ID" value="OGLUM03G27070"/>
</dbReference>
<sequence length="118" mass="12830">MQLLYGCQGFPYRLESVAVDSGLSSSHSSTVDAKSTSPEHHRCLIRLFRAPRMSDLPFHTSFALLNTAARATVAYTSRLTTATPPLCRCRSRHCLCKPLPIDGPAANGEEGGERCYSG</sequence>
<keyword evidence="2" id="KW-1185">Reference proteome</keyword>
<dbReference type="AlphaFoldDB" id="A0A0D9ZAL8"/>
<evidence type="ECO:0000313" key="2">
    <source>
        <dbReference type="Proteomes" id="UP000026961"/>
    </source>
</evidence>
<protein>
    <submittedName>
        <fullName evidence="1">Uncharacterized protein</fullName>
    </submittedName>
</protein>
<reference evidence="1" key="1">
    <citation type="submission" date="2015-04" db="UniProtKB">
        <authorList>
            <consortium name="EnsemblPlants"/>
        </authorList>
    </citation>
    <scope>IDENTIFICATION</scope>
</reference>
<proteinExistence type="predicted"/>
<dbReference type="Gramene" id="OGLUM03G27070.1">
    <property type="protein sequence ID" value="OGLUM03G27070.1"/>
    <property type="gene ID" value="OGLUM03G27070"/>
</dbReference>
<dbReference type="Proteomes" id="UP000026961">
    <property type="component" value="Chromosome 3"/>
</dbReference>
<dbReference type="HOGENOM" id="CLU_2076755_0_0_1"/>
<evidence type="ECO:0000313" key="1">
    <source>
        <dbReference type="EnsemblPlants" id="OGLUM03G27070.1"/>
    </source>
</evidence>
<name>A0A0D9ZAL8_9ORYZ</name>
<accession>A0A0D9ZAL8</accession>
<reference evidence="1" key="2">
    <citation type="submission" date="2018-05" db="EMBL/GenBank/DDBJ databases">
        <title>OgluRS3 (Oryza glumaepatula Reference Sequence Version 3).</title>
        <authorList>
            <person name="Zhang J."/>
            <person name="Kudrna D."/>
            <person name="Lee S."/>
            <person name="Talag J."/>
            <person name="Welchert J."/>
            <person name="Wing R.A."/>
        </authorList>
    </citation>
    <scope>NUCLEOTIDE SEQUENCE [LARGE SCALE GENOMIC DNA]</scope>
</reference>
<organism evidence="1">
    <name type="scientific">Oryza glumipatula</name>
    <dbReference type="NCBI Taxonomy" id="40148"/>
    <lineage>
        <taxon>Eukaryota</taxon>
        <taxon>Viridiplantae</taxon>
        <taxon>Streptophyta</taxon>
        <taxon>Embryophyta</taxon>
        <taxon>Tracheophyta</taxon>
        <taxon>Spermatophyta</taxon>
        <taxon>Magnoliopsida</taxon>
        <taxon>Liliopsida</taxon>
        <taxon>Poales</taxon>
        <taxon>Poaceae</taxon>
        <taxon>BOP clade</taxon>
        <taxon>Oryzoideae</taxon>
        <taxon>Oryzeae</taxon>
        <taxon>Oryzinae</taxon>
        <taxon>Oryza</taxon>
    </lineage>
</organism>